<evidence type="ECO:0000256" key="1">
    <source>
        <dbReference type="SAM" id="MobiDB-lite"/>
    </source>
</evidence>
<name>A0A6A4HQ86_9AGAR</name>
<protein>
    <submittedName>
        <fullName evidence="2">Uncharacterized protein</fullName>
    </submittedName>
</protein>
<evidence type="ECO:0000313" key="3">
    <source>
        <dbReference type="Proteomes" id="UP000799118"/>
    </source>
</evidence>
<feature type="region of interest" description="Disordered" evidence="1">
    <location>
        <begin position="18"/>
        <end position="37"/>
    </location>
</feature>
<organism evidence="2 3">
    <name type="scientific">Gymnopus androsaceus JB14</name>
    <dbReference type="NCBI Taxonomy" id="1447944"/>
    <lineage>
        <taxon>Eukaryota</taxon>
        <taxon>Fungi</taxon>
        <taxon>Dikarya</taxon>
        <taxon>Basidiomycota</taxon>
        <taxon>Agaricomycotina</taxon>
        <taxon>Agaricomycetes</taxon>
        <taxon>Agaricomycetidae</taxon>
        <taxon>Agaricales</taxon>
        <taxon>Marasmiineae</taxon>
        <taxon>Omphalotaceae</taxon>
        <taxon>Gymnopus</taxon>
    </lineage>
</organism>
<dbReference type="EMBL" id="ML769448">
    <property type="protein sequence ID" value="KAE9401192.1"/>
    <property type="molecule type" value="Genomic_DNA"/>
</dbReference>
<dbReference type="OrthoDB" id="5946233at2759"/>
<gene>
    <name evidence="2" type="ORF">BT96DRAFT_1018287</name>
</gene>
<keyword evidence="3" id="KW-1185">Reference proteome</keyword>
<feature type="compositionally biased region" description="Acidic residues" evidence="1">
    <location>
        <begin position="179"/>
        <end position="195"/>
    </location>
</feature>
<sequence length="195" mass="22105">MVQAELDDYMDLMNSTKRRAQKNKNLPHGPPDDIDEHPEDYQALNFKASKKLYAPPDHPVFDLVPPQFNYWITQWYQQIGSPVVTRHNVWNVYEELLHKFETNAPLLPTFQLGGFQDDREEFVKEVEGALNVNIGLEVEDLQSLLYDEESGYMGGAQGGLGPNIEDSDLADGIVHFSSDEESNNSDDNDSEGSEE</sequence>
<proteinExistence type="predicted"/>
<accession>A0A6A4HQ86</accession>
<reference evidence="2" key="1">
    <citation type="journal article" date="2019" name="Environ. Microbiol.">
        <title>Fungal ecological strategies reflected in gene transcription - a case study of two litter decomposers.</title>
        <authorList>
            <person name="Barbi F."/>
            <person name="Kohler A."/>
            <person name="Barry K."/>
            <person name="Baskaran P."/>
            <person name="Daum C."/>
            <person name="Fauchery L."/>
            <person name="Ihrmark K."/>
            <person name="Kuo A."/>
            <person name="LaButti K."/>
            <person name="Lipzen A."/>
            <person name="Morin E."/>
            <person name="Grigoriev I.V."/>
            <person name="Henrissat B."/>
            <person name="Lindahl B."/>
            <person name="Martin F."/>
        </authorList>
    </citation>
    <scope>NUCLEOTIDE SEQUENCE</scope>
    <source>
        <strain evidence="2">JB14</strain>
    </source>
</reference>
<dbReference type="Proteomes" id="UP000799118">
    <property type="component" value="Unassembled WGS sequence"/>
</dbReference>
<evidence type="ECO:0000313" key="2">
    <source>
        <dbReference type="EMBL" id="KAE9401192.1"/>
    </source>
</evidence>
<dbReference type="AlphaFoldDB" id="A0A6A4HQ86"/>
<feature type="region of interest" description="Disordered" evidence="1">
    <location>
        <begin position="156"/>
        <end position="195"/>
    </location>
</feature>